<accession>A0A3M8QXR1</accession>
<evidence type="ECO:0008006" key="3">
    <source>
        <dbReference type="Google" id="ProtNLM"/>
    </source>
</evidence>
<evidence type="ECO:0000256" key="1">
    <source>
        <dbReference type="SAM" id="SignalP"/>
    </source>
</evidence>
<dbReference type="OrthoDB" id="5298385at2"/>
<name>A0A3M8QXR1_9PROT</name>
<dbReference type="AlphaFoldDB" id="A0A3M8QXR1"/>
<sequence>MRYRNPAAFFATLLSLALLSGCATTAKIGPPASNTAVRADRTAALALRAAREARQKEAAIRAQKAQAAQEFCSRWQRGLRLARRNLMGCAQMPGRDLPFCWDAVSQWSADEGMAFTRLSVVLTGTSFYAASRQAATFFSLSQSWTRACREDHGSCAAAPQVARMQSLKAQVNARCQTLSLR</sequence>
<dbReference type="PROSITE" id="PS51257">
    <property type="entry name" value="PROKAR_LIPOPROTEIN"/>
    <property type="match status" value="1"/>
</dbReference>
<keyword evidence="1" id="KW-0732">Signal</keyword>
<dbReference type="EMBL" id="RIZI01000171">
    <property type="protein sequence ID" value="RNF61057.1"/>
    <property type="molecule type" value="Genomic_DNA"/>
</dbReference>
<organism evidence="2">
    <name type="scientific">Acidithiobacillus sulfuriphilus</name>
    <dbReference type="NCBI Taxonomy" id="1867749"/>
    <lineage>
        <taxon>Bacteria</taxon>
        <taxon>Pseudomonadati</taxon>
        <taxon>Pseudomonadota</taxon>
        <taxon>Acidithiobacillia</taxon>
        <taxon>Acidithiobacillales</taxon>
        <taxon>Acidithiobacillaceae</taxon>
        <taxon>Acidithiobacillus</taxon>
    </lineage>
</organism>
<proteinExistence type="predicted"/>
<dbReference type="RefSeq" id="WP_123104157.1">
    <property type="nucleotide sequence ID" value="NZ_CP127527.1"/>
</dbReference>
<protein>
    <recommendedName>
        <fullName evidence="3">Lipoprotein</fullName>
    </recommendedName>
</protein>
<feature type="chain" id="PRO_5018191880" description="Lipoprotein" evidence="1">
    <location>
        <begin position="27"/>
        <end position="181"/>
    </location>
</feature>
<comment type="caution">
    <text evidence="2">The sequence shown here is derived from an EMBL/GenBank/DDBJ whole genome shotgun (WGS) entry which is preliminary data.</text>
</comment>
<evidence type="ECO:0000313" key="2">
    <source>
        <dbReference type="EMBL" id="RNF61057.1"/>
    </source>
</evidence>
<gene>
    <name evidence="2" type="ORF">EC580_08710</name>
</gene>
<feature type="signal peptide" evidence="1">
    <location>
        <begin position="1"/>
        <end position="26"/>
    </location>
</feature>
<reference evidence="2" key="1">
    <citation type="submission" date="2018-10" db="EMBL/GenBank/DDBJ databases">
        <title>Acidithiobacillus sulfuriphilus sp. nov.: an extremely acidophilic sulfur-oxidizing chemolithotroph isolated from a neutral pH environment.</title>
        <authorList>
            <person name="Falagan C."/>
            <person name="Moya-Beltran A."/>
            <person name="Quatrini R."/>
            <person name="Johnson D.B."/>
        </authorList>
    </citation>
    <scope>NUCLEOTIDE SEQUENCE [LARGE SCALE GENOMIC DNA]</scope>
    <source>
        <strain evidence="2">CJ-2</strain>
    </source>
</reference>